<reference evidence="9 10" key="1">
    <citation type="journal article" date="2012" name="Stand. Genomic Sci.">
        <title>Complete genome sequence of Marinomonas posidonica type strain (IVIA-Po-181(T)).</title>
        <authorList>
            <person name="Lucas-Elio P."/>
            <person name="Goodwin L."/>
            <person name="Woyke T."/>
            <person name="Pitluck S."/>
            <person name="Nolan M."/>
            <person name="Kyrpides N.C."/>
            <person name="Detter J.C."/>
            <person name="Copeland A."/>
            <person name="Lu M."/>
            <person name="Bruce D."/>
            <person name="Detter C."/>
            <person name="Tapia R."/>
            <person name="Han S."/>
            <person name="Land M.L."/>
            <person name="Ivanova N."/>
            <person name="Mikhailova N."/>
            <person name="Johnston A.W."/>
            <person name="Sanchez-Amat A."/>
        </authorList>
    </citation>
    <scope>NUCLEOTIDE SEQUENCE [LARGE SCALE GENOMIC DNA]</scope>
    <source>
        <strain evidence="10">CECT 7376 / NCIMB 14433 / IVIA-Po-181</strain>
    </source>
</reference>
<proteinExistence type="inferred from homology"/>
<dbReference type="AlphaFoldDB" id="F6CSV3"/>
<evidence type="ECO:0000256" key="2">
    <source>
        <dbReference type="ARBA" id="ARBA00007441"/>
    </source>
</evidence>
<dbReference type="PANTHER" id="PTHR11879">
    <property type="entry name" value="ASPARTATE AMINOTRANSFERASE"/>
    <property type="match status" value="1"/>
</dbReference>
<accession>F6CSV3</accession>
<gene>
    <name evidence="9" type="ordered locus">Mar181_0891</name>
</gene>
<dbReference type="eggNOG" id="COG1448">
    <property type="taxonomic scope" value="Bacteria"/>
</dbReference>
<evidence type="ECO:0000256" key="4">
    <source>
        <dbReference type="ARBA" id="ARBA00022576"/>
    </source>
</evidence>
<evidence type="ECO:0000259" key="8">
    <source>
        <dbReference type="Pfam" id="PF00155"/>
    </source>
</evidence>
<sequence>MFERLEMIPPDPILTLNQIFNQDNHPHKIDLGIGLYKNDSGTTPIMECVKLAEKHVVHSSKDKIYKGSNGLDSFCENLIEMLFQTNIDLKESGRVSAFQTIGGTGAVRLSAEIVHRININTEIWISNPSWDNHKDIFEHVGLKVNFYPYKSSFGDFNYQNMIECIRKIPQGSIIILHGCGHNPTGFDLTHDQWIEVITLIKELNLLPIIDMAYHGLAKGIAEDRKVIDILVNFVDEFFVTYSCSKNFGLYRDRVGALIIFCKDRKSTAKIKSQLSRLTRLNISTPAAHGALIVNQILSSKELKSLWEDEITHMNTRIKATRCMLIEAGKKHNTQYIFDNIYNGVGLFSMLELTPVDVELLRNEFGIYLLESGRINVSGLNHDNVTYFVSSIKSLKK</sequence>
<dbReference type="HOGENOM" id="CLU_032440_0_1_6"/>
<dbReference type="NCBIfam" id="NF006719">
    <property type="entry name" value="PRK09257.1"/>
    <property type="match status" value="1"/>
</dbReference>
<comment type="cofactor">
    <cofactor evidence="1 7">
        <name>pyridoxal 5'-phosphate</name>
        <dbReference type="ChEBI" id="CHEBI:597326"/>
    </cofactor>
</comment>
<dbReference type="InterPro" id="IPR015421">
    <property type="entry name" value="PyrdxlP-dep_Trfase_major"/>
</dbReference>
<dbReference type="CDD" id="cd00609">
    <property type="entry name" value="AAT_like"/>
    <property type="match status" value="1"/>
</dbReference>
<dbReference type="Gene3D" id="3.40.640.10">
    <property type="entry name" value="Type I PLP-dependent aspartate aminotransferase-like (Major domain)"/>
    <property type="match status" value="1"/>
</dbReference>
<dbReference type="KEGG" id="mpc:Mar181_0891"/>
<dbReference type="Pfam" id="PF00155">
    <property type="entry name" value="Aminotran_1_2"/>
    <property type="match status" value="1"/>
</dbReference>
<dbReference type="PANTHER" id="PTHR11879:SF22">
    <property type="entry name" value="ASPARTATE AMINOTRANSFERASE, MITOCHONDRIAL"/>
    <property type="match status" value="1"/>
</dbReference>
<keyword evidence="6" id="KW-0663">Pyridoxal phosphate</keyword>
<dbReference type="InterPro" id="IPR004838">
    <property type="entry name" value="NHTrfase_class1_PyrdxlP-BS"/>
</dbReference>
<keyword evidence="10" id="KW-1185">Reference proteome</keyword>
<dbReference type="GO" id="GO:0030170">
    <property type="term" value="F:pyridoxal phosphate binding"/>
    <property type="evidence" value="ECO:0007669"/>
    <property type="project" value="InterPro"/>
</dbReference>
<name>F6CSV3_MARPP</name>
<organism evidence="9 10">
    <name type="scientific">Marinomonas posidonica (strain CECT 7376 / NCIMB 14433 / IVIA-Po-181)</name>
    <dbReference type="NCBI Taxonomy" id="491952"/>
    <lineage>
        <taxon>Bacteria</taxon>
        <taxon>Pseudomonadati</taxon>
        <taxon>Pseudomonadota</taxon>
        <taxon>Gammaproteobacteria</taxon>
        <taxon>Oceanospirillales</taxon>
        <taxon>Oceanospirillaceae</taxon>
        <taxon>Marinomonas</taxon>
    </lineage>
</organism>
<keyword evidence="4 7" id="KW-0032">Aminotransferase</keyword>
<protein>
    <recommendedName>
        <fullName evidence="7">Aminotransferase</fullName>
        <ecNumber evidence="7">2.6.1.-</ecNumber>
    </recommendedName>
</protein>
<dbReference type="GO" id="GO:0042802">
    <property type="term" value="F:identical protein binding"/>
    <property type="evidence" value="ECO:0007669"/>
    <property type="project" value="TreeGrafter"/>
</dbReference>
<feature type="domain" description="Aminotransferase class I/classII large" evidence="8">
    <location>
        <begin position="27"/>
        <end position="391"/>
    </location>
</feature>
<dbReference type="InterPro" id="IPR004839">
    <property type="entry name" value="Aminotransferase_I/II_large"/>
</dbReference>
<evidence type="ECO:0000256" key="3">
    <source>
        <dbReference type="ARBA" id="ARBA00011738"/>
    </source>
</evidence>
<dbReference type="GO" id="GO:0008483">
    <property type="term" value="F:transaminase activity"/>
    <property type="evidence" value="ECO:0007669"/>
    <property type="project" value="UniProtKB-KW"/>
</dbReference>
<dbReference type="PROSITE" id="PS00105">
    <property type="entry name" value="AA_TRANSFER_CLASS_1"/>
    <property type="match status" value="1"/>
</dbReference>
<evidence type="ECO:0000256" key="1">
    <source>
        <dbReference type="ARBA" id="ARBA00001933"/>
    </source>
</evidence>
<evidence type="ECO:0000256" key="6">
    <source>
        <dbReference type="ARBA" id="ARBA00022898"/>
    </source>
</evidence>
<evidence type="ECO:0000256" key="7">
    <source>
        <dbReference type="RuleBase" id="RU000481"/>
    </source>
</evidence>
<keyword evidence="5 7" id="KW-0808">Transferase</keyword>
<dbReference type="PRINTS" id="PR00799">
    <property type="entry name" value="TRANSAMINASE"/>
</dbReference>
<dbReference type="InterPro" id="IPR000796">
    <property type="entry name" value="Asp_trans"/>
</dbReference>
<dbReference type="Gene3D" id="3.90.1150.10">
    <property type="entry name" value="Aspartate Aminotransferase, domain 1"/>
    <property type="match status" value="1"/>
</dbReference>
<comment type="subunit">
    <text evidence="3">Homodimer.</text>
</comment>
<evidence type="ECO:0000313" key="10">
    <source>
        <dbReference type="Proteomes" id="UP000009230"/>
    </source>
</evidence>
<evidence type="ECO:0000256" key="5">
    <source>
        <dbReference type="ARBA" id="ARBA00022679"/>
    </source>
</evidence>
<dbReference type="InterPro" id="IPR015422">
    <property type="entry name" value="PyrdxlP-dep_Trfase_small"/>
</dbReference>
<evidence type="ECO:0000313" key="9">
    <source>
        <dbReference type="EMBL" id="AEF53943.1"/>
    </source>
</evidence>
<dbReference type="InterPro" id="IPR015424">
    <property type="entry name" value="PyrdxlP-dep_Trfase"/>
</dbReference>
<comment type="similarity">
    <text evidence="2 7">Belongs to the class-I pyridoxal-phosphate-dependent aminotransferase family.</text>
</comment>
<dbReference type="EMBL" id="CP002771">
    <property type="protein sequence ID" value="AEF53943.1"/>
    <property type="molecule type" value="Genomic_DNA"/>
</dbReference>
<dbReference type="STRING" id="491952.Mar181_0891"/>
<dbReference type="GO" id="GO:0006520">
    <property type="term" value="P:amino acid metabolic process"/>
    <property type="evidence" value="ECO:0007669"/>
    <property type="project" value="InterPro"/>
</dbReference>
<dbReference type="RefSeq" id="WP_013795419.1">
    <property type="nucleotide sequence ID" value="NC_015559.1"/>
</dbReference>
<dbReference type="EC" id="2.6.1.-" evidence="7"/>
<dbReference type="SUPFAM" id="SSF53383">
    <property type="entry name" value="PLP-dependent transferases"/>
    <property type="match status" value="1"/>
</dbReference>
<dbReference type="Proteomes" id="UP000009230">
    <property type="component" value="Chromosome"/>
</dbReference>